<gene>
    <name evidence="2" type="ordered locus">Cpha266_1598</name>
</gene>
<dbReference type="EMBL" id="CP000492">
    <property type="protein sequence ID" value="ABL65619.1"/>
    <property type="molecule type" value="Genomic_DNA"/>
</dbReference>
<dbReference type="OrthoDB" id="9797178at2"/>
<dbReference type="GO" id="GO:0016747">
    <property type="term" value="F:acyltransferase activity, transferring groups other than amino-acyl groups"/>
    <property type="evidence" value="ECO:0007669"/>
    <property type="project" value="InterPro"/>
</dbReference>
<sequence>MIIRKENASDIDAISEVTMAAFKTLPISNHTEQFIIHALRAAGALTISLVAEIDGRIVGHIAFSPVAISDGTKNWYGLGPISVLPAYQKQGIGKALLQEGLSAIKRIGAQGCYLVGDPNYYKRFGFLSYPALIHEGVPEEVSLALPFTENTPQGIVMFNEGFLANG</sequence>
<dbReference type="Pfam" id="PF00583">
    <property type="entry name" value="Acetyltransf_1"/>
    <property type="match status" value="1"/>
</dbReference>
<dbReference type="eggNOG" id="COG3153">
    <property type="taxonomic scope" value="Bacteria"/>
</dbReference>
<evidence type="ECO:0000313" key="3">
    <source>
        <dbReference type="Proteomes" id="UP000008701"/>
    </source>
</evidence>
<dbReference type="Proteomes" id="UP000008701">
    <property type="component" value="Chromosome"/>
</dbReference>
<dbReference type="PANTHER" id="PTHR43617:SF2">
    <property type="entry name" value="UPF0039 PROTEIN SLL0451"/>
    <property type="match status" value="1"/>
</dbReference>
<name>A1BGU2_CHLPD</name>
<keyword evidence="3" id="KW-1185">Reference proteome</keyword>
<dbReference type="CDD" id="cd04301">
    <property type="entry name" value="NAT_SF"/>
    <property type="match status" value="1"/>
</dbReference>
<dbReference type="KEGG" id="cph:Cpha266_1598"/>
<dbReference type="InterPro" id="IPR016181">
    <property type="entry name" value="Acyl_CoA_acyltransferase"/>
</dbReference>
<dbReference type="STRING" id="290317.Cpha266_1598"/>
<dbReference type="AlphaFoldDB" id="A1BGU2"/>
<dbReference type="InterPro" id="IPR000182">
    <property type="entry name" value="GNAT_dom"/>
</dbReference>
<dbReference type="HOGENOM" id="CLU_081840_2_0_10"/>
<keyword evidence="2" id="KW-0808">Transferase</keyword>
<evidence type="ECO:0000313" key="2">
    <source>
        <dbReference type="EMBL" id="ABL65619.1"/>
    </source>
</evidence>
<protein>
    <submittedName>
        <fullName evidence="2">GCN5-related N-acetyltransferase</fullName>
    </submittedName>
</protein>
<evidence type="ECO:0000259" key="1">
    <source>
        <dbReference type="PROSITE" id="PS51186"/>
    </source>
</evidence>
<dbReference type="PROSITE" id="PS51186">
    <property type="entry name" value="GNAT"/>
    <property type="match status" value="1"/>
</dbReference>
<organism evidence="2 3">
    <name type="scientific">Chlorobium phaeobacteroides (strain DSM 266 / SMG 266 / 2430)</name>
    <dbReference type="NCBI Taxonomy" id="290317"/>
    <lineage>
        <taxon>Bacteria</taxon>
        <taxon>Pseudomonadati</taxon>
        <taxon>Chlorobiota</taxon>
        <taxon>Chlorobiia</taxon>
        <taxon>Chlorobiales</taxon>
        <taxon>Chlorobiaceae</taxon>
        <taxon>Chlorobium/Pelodictyon group</taxon>
        <taxon>Chlorobium</taxon>
    </lineage>
</organism>
<dbReference type="RefSeq" id="WP_011745429.1">
    <property type="nucleotide sequence ID" value="NC_008639.1"/>
</dbReference>
<dbReference type="InterPro" id="IPR050276">
    <property type="entry name" value="MshD_Acetyltransferase"/>
</dbReference>
<dbReference type="SUPFAM" id="SSF55729">
    <property type="entry name" value="Acyl-CoA N-acyltransferases (Nat)"/>
    <property type="match status" value="1"/>
</dbReference>
<proteinExistence type="predicted"/>
<dbReference type="Gene3D" id="3.40.630.30">
    <property type="match status" value="1"/>
</dbReference>
<feature type="domain" description="N-acetyltransferase" evidence="1">
    <location>
        <begin position="1"/>
        <end position="148"/>
    </location>
</feature>
<accession>A1BGU2</accession>
<reference evidence="2 3" key="1">
    <citation type="submission" date="2006-12" db="EMBL/GenBank/DDBJ databases">
        <title>Complete sequence of Chlorobium phaeobacteroides DSM 266.</title>
        <authorList>
            <consortium name="US DOE Joint Genome Institute"/>
            <person name="Copeland A."/>
            <person name="Lucas S."/>
            <person name="Lapidus A."/>
            <person name="Barry K."/>
            <person name="Detter J.C."/>
            <person name="Glavina del Rio T."/>
            <person name="Hammon N."/>
            <person name="Israni S."/>
            <person name="Pitluck S."/>
            <person name="Goltsman E."/>
            <person name="Schmutz J."/>
            <person name="Larimer F."/>
            <person name="Land M."/>
            <person name="Hauser L."/>
            <person name="Mikhailova N."/>
            <person name="Li T."/>
            <person name="Overmann J."/>
            <person name="Bryant D.A."/>
            <person name="Richardson P."/>
        </authorList>
    </citation>
    <scope>NUCLEOTIDE SEQUENCE [LARGE SCALE GENOMIC DNA]</scope>
    <source>
        <strain evidence="2 3">DSM 266</strain>
    </source>
</reference>
<dbReference type="PANTHER" id="PTHR43617">
    <property type="entry name" value="L-AMINO ACID N-ACETYLTRANSFERASE"/>
    <property type="match status" value="1"/>
</dbReference>